<keyword evidence="4" id="KW-1185">Reference proteome</keyword>
<protein>
    <submittedName>
        <fullName evidence="3">Uncharacterized protein</fullName>
    </submittedName>
</protein>
<comment type="caution">
    <text evidence="3">The sequence shown here is derived from an EMBL/GenBank/DDBJ whole genome shotgun (WGS) entry which is preliminary data.</text>
</comment>
<organism evidence="3 4">
    <name type="scientific">Tagetes erecta</name>
    <name type="common">African marigold</name>
    <dbReference type="NCBI Taxonomy" id="13708"/>
    <lineage>
        <taxon>Eukaryota</taxon>
        <taxon>Viridiplantae</taxon>
        <taxon>Streptophyta</taxon>
        <taxon>Embryophyta</taxon>
        <taxon>Tracheophyta</taxon>
        <taxon>Spermatophyta</taxon>
        <taxon>Magnoliopsida</taxon>
        <taxon>eudicotyledons</taxon>
        <taxon>Gunneridae</taxon>
        <taxon>Pentapetalae</taxon>
        <taxon>asterids</taxon>
        <taxon>campanulids</taxon>
        <taxon>Asterales</taxon>
        <taxon>Asteraceae</taxon>
        <taxon>Asteroideae</taxon>
        <taxon>Heliantheae alliance</taxon>
        <taxon>Tageteae</taxon>
        <taxon>Tagetes</taxon>
    </lineage>
</organism>
<proteinExistence type="predicted"/>
<gene>
    <name evidence="3" type="ORF">QVD17_16819</name>
</gene>
<feature type="signal peptide" evidence="2">
    <location>
        <begin position="1"/>
        <end position="23"/>
    </location>
</feature>
<evidence type="ECO:0000313" key="4">
    <source>
        <dbReference type="Proteomes" id="UP001229421"/>
    </source>
</evidence>
<accession>A0AAD8KVJ8</accession>
<dbReference type="Proteomes" id="UP001229421">
    <property type="component" value="Unassembled WGS sequence"/>
</dbReference>
<keyword evidence="1" id="KW-1133">Transmembrane helix</keyword>
<sequence length="103" mass="11339">MLYHLSLLSAILFAFYGSMVTTGFQQGYDGDAVVFIVLYSISVFPTIHAFFGWFLVVCDGSDVASFDSMAWQRLWSVGITLQPLFVQLFSLLSVDVDGGHGSL</sequence>
<evidence type="ECO:0000256" key="2">
    <source>
        <dbReference type="SAM" id="SignalP"/>
    </source>
</evidence>
<feature type="transmembrane region" description="Helical" evidence="1">
    <location>
        <begin position="33"/>
        <end position="58"/>
    </location>
</feature>
<evidence type="ECO:0000256" key="1">
    <source>
        <dbReference type="SAM" id="Phobius"/>
    </source>
</evidence>
<dbReference type="EMBL" id="JAUHHV010000004">
    <property type="protein sequence ID" value="KAK1428006.1"/>
    <property type="molecule type" value="Genomic_DNA"/>
</dbReference>
<evidence type="ECO:0000313" key="3">
    <source>
        <dbReference type="EMBL" id="KAK1428006.1"/>
    </source>
</evidence>
<keyword evidence="1" id="KW-0812">Transmembrane</keyword>
<keyword evidence="1" id="KW-0472">Membrane</keyword>
<keyword evidence="2" id="KW-0732">Signal</keyword>
<dbReference type="AlphaFoldDB" id="A0AAD8KVJ8"/>
<name>A0AAD8KVJ8_TARER</name>
<feature type="chain" id="PRO_5042101387" evidence="2">
    <location>
        <begin position="24"/>
        <end position="103"/>
    </location>
</feature>
<reference evidence="3" key="1">
    <citation type="journal article" date="2023" name="bioRxiv">
        <title>Improved chromosome-level genome assembly for marigold (Tagetes erecta).</title>
        <authorList>
            <person name="Jiang F."/>
            <person name="Yuan L."/>
            <person name="Wang S."/>
            <person name="Wang H."/>
            <person name="Xu D."/>
            <person name="Wang A."/>
            <person name="Fan W."/>
        </authorList>
    </citation>
    <scope>NUCLEOTIDE SEQUENCE</scope>
    <source>
        <strain evidence="3">WSJ</strain>
        <tissue evidence="3">Leaf</tissue>
    </source>
</reference>